<name>A0A254N7T0_9BURK</name>
<accession>A0A254N7T0</accession>
<gene>
    <name evidence="1" type="ORF">CDO81_10160</name>
</gene>
<protein>
    <submittedName>
        <fullName evidence="1">Uncharacterized protein</fullName>
    </submittedName>
</protein>
<keyword evidence="2" id="KW-1185">Reference proteome</keyword>
<reference evidence="1 2" key="1">
    <citation type="journal article" date="2007" name="Int. J. Syst. Evol. Microbiol.">
        <title>Description of Pelomonas aquatica sp. nov. and Pelomonas puraquae sp. nov., isolated from industrial and haemodialysis water.</title>
        <authorList>
            <person name="Gomila M."/>
            <person name="Bowien B."/>
            <person name="Falsen E."/>
            <person name="Moore E.R."/>
            <person name="Lalucat J."/>
        </authorList>
    </citation>
    <scope>NUCLEOTIDE SEQUENCE [LARGE SCALE GENOMIC DNA]</scope>
    <source>
        <strain evidence="1 2">CCUG 52769</strain>
    </source>
</reference>
<dbReference type="Proteomes" id="UP000197446">
    <property type="component" value="Unassembled WGS sequence"/>
</dbReference>
<organism evidence="1 2">
    <name type="scientific">Roseateles puraquae</name>
    <dbReference type="NCBI Taxonomy" id="431059"/>
    <lineage>
        <taxon>Bacteria</taxon>
        <taxon>Pseudomonadati</taxon>
        <taxon>Pseudomonadota</taxon>
        <taxon>Betaproteobacteria</taxon>
        <taxon>Burkholderiales</taxon>
        <taxon>Sphaerotilaceae</taxon>
        <taxon>Roseateles</taxon>
    </lineage>
</organism>
<comment type="caution">
    <text evidence="1">The sequence shown here is derived from an EMBL/GenBank/DDBJ whole genome shotgun (WGS) entry which is preliminary data.</text>
</comment>
<sequence length="99" mass="10019">MGQIYAAVTEARPMESPLPLAVRKFWPGPWTVRRCTTAKGSATHPDGECDAARAILATLAAQVAAAPVLIAALRSVVGSGSLPPEVAQAARDALAAAGG</sequence>
<proteinExistence type="predicted"/>
<evidence type="ECO:0000313" key="1">
    <source>
        <dbReference type="EMBL" id="OWR04076.1"/>
    </source>
</evidence>
<evidence type="ECO:0000313" key="2">
    <source>
        <dbReference type="Proteomes" id="UP000197446"/>
    </source>
</evidence>
<dbReference type="AlphaFoldDB" id="A0A254N7T0"/>
<dbReference type="EMBL" id="NISI01000003">
    <property type="protein sequence ID" value="OWR04076.1"/>
    <property type="molecule type" value="Genomic_DNA"/>
</dbReference>